<sequence>MPSLLDLPNEILDELMEYLIAQLPPSQLRIFLFSRQLNPSAIRAIYRDIRFLVNSDSQMVSLKHAKDKIINGKIRSDLLALDLLAGTASQSPHLFGHTRTVHLRIFETYSRSTRIGSFPFSGVHASDPIFAETWAESVVIILRAVPAVEHLVCDWFMDMEGVSVKLQQLSKLRTLQLRGIRCLRFFDSATRLPSDLVLPAELELLSLRQLSFNQELNFQKVSNPSAVFPRLKFEAIDCHSYAPEQDTEPESEFWSGLDSDDDDVVTAPINTTTIAKFTEARIAYSDFHVHTGMPAILNESDSSLDALEFLDNCQCTPLVAEECYPDFERFTNLQRLSVSLWNVPLYGSPNYELKNLTHLRLHISLDEIFSFTERFEEVLESIQLAKSMPKLESIRLSTRHSHKYGFRGYHRWEFLLDVIHSDWSDKSCKEFCGWTKASYAVKRPKHEMGIYKFACGIELDITDILDHVGMLKVNSKQKPLSTRLTTSESLRMAV</sequence>
<proteinExistence type="predicted"/>
<dbReference type="AlphaFoldDB" id="A0A517L3X6"/>
<dbReference type="EMBL" id="CP042188">
    <property type="protein sequence ID" value="QDS70324.1"/>
    <property type="molecule type" value="Genomic_DNA"/>
</dbReference>
<organism evidence="1 2">
    <name type="scientific">Venturia effusa</name>
    <dbReference type="NCBI Taxonomy" id="50376"/>
    <lineage>
        <taxon>Eukaryota</taxon>
        <taxon>Fungi</taxon>
        <taxon>Dikarya</taxon>
        <taxon>Ascomycota</taxon>
        <taxon>Pezizomycotina</taxon>
        <taxon>Dothideomycetes</taxon>
        <taxon>Pleosporomycetidae</taxon>
        <taxon>Venturiales</taxon>
        <taxon>Venturiaceae</taxon>
        <taxon>Venturia</taxon>
    </lineage>
</organism>
<dbReference type="Proteomes" id="UP000316270">
    <property type="component" value="Chromosome 4"/>
</dbReference>
<evidence type="ECO:0000313" key="1">
    <source>
        <dbReference type="EMBL" id="QDS70324.1"/>
    </source>
</evidence>
<gene>
    <name evidence="1" type="ORF">FKW77_008541</name>
</gene>
<evidence type="ECO:0000313" key="2">
    <source>
        <dbReference type="Proteomes" id="UP000316270"/>
    </source>
</evidence>
<reference evidence="1 2" key="1">
    <citation type="submission" date="2019-07" db="EMBL/GenBank/DDBJ databases">
        <title>Finished genome of Venturia effusa.</title>
        <authorList>
            <person name="Young C.A."/>
            <person name="Cox M.P."/>
            <person name="Ganley A.R.D."/>
            <person name="David W.J."/>
        </authorList>
    </citation>
    <scope>NUCLEOTIDE SEQUENCE [LARGE SCALE GENOMIC DNA]</scope>
    <source>
        <strain evidence="2">albino</strain>
    </source>
</reference>
<keyword evidence="2" id="KW-1185">Reference proteome</keyword>
<dbReference type="OrthoDB" id="3931342at2759"/>
<protein>
    <submittedName>
        <fullName evidence="1">Uncharacterized protein</fullName>
    </submittedName>
</protein>
<name>A0A517L3X6_9PEZI</name>
<accession>A0A517L3X6</accession>